<keyword evidence="9" id="KW-0067">ATP-binding</keyword>
<dbReference type="CDD" id="cd16917">
    <property type="entry name" value="HATPase_UhpB-NarQ-NarX-like"/>
    <property type="match status" value="1"/>
</dbReference>
<evidence type="ECO:0000313" key="15">
    <source>
        <dbReference type="EMBL" id="MBB4778039.1"/>
    </source>
</evidence>
<dbReference type="AlphaFoldDB" id="A0A7W7N1D5"/>
<evidence type="ECO:0000256" key="6">
    <source>
        <dbReference type="ARBA" id="ARBA00022692"/>
    </source>
</evidence>
<dbReference type="GO" id="GO:0005524">
    <property type="term" value="F:ATP binding"/>
    <property type="evidence" value="ECO:0007669"/>
    <property type="project" value="UniProtKB-KW"/>
</dbReference>
<evidence type="ECO:0000256" key="2">
    <source>
        <dbReference type="ARBA" id="ARBA00004370"/>
    </source>
</evidence>
<evidence type="ECO:0000256" key="1">
    <source>
        <dbReference type="ARBA" id="ARBA00000085"/>
    </source>
</evidence>
<dbReference type="InterPro" id="IPR050482">
    <property type="entry name" value="Sensor_HK_TwoCompSys"/>
</dbReference>
<feature type="domain" description="HAMP" evidence="14">
    <location>
        <begin position="91"/>
        <end position="143"/>
    </location>
</feature>
<feature type="region of interest" description="Disordered" evidence="12">
    <location>
        <begin position="344"/>
        <end position="363"/>
    </location>
</feature>
<feature type="transmembrane region" description="Helical" evidence="13">
    <location>
        <begin position="37"/>
        <end position="61"/>
    </location>
</feature>
<dbReference type="SUPFAM" id="SSF55874">
    <property type="entry name" value="ATPase domain of HSP90 chaperone/DNA topoisomerase II/histidine kinase"/>
    <property type="match status" value="1"/>
</dbReference>
<keyword evidence="13" id="KW-0472">Membrane</keyword>
<dbReference type="PANTHER" id="PTHR24421:SF10">
    <property type="entry name" value="NITRATE_NITRITE SENSOR PROTEIN NARQ"/>
    <property type="match status" value="1"/>
</dbReference>
<keyword evidence="8 15" id="KW-0418">Kinase</keyword>
<dbReference type="GO" id="GO:0016020">
    <property type="term" value="C:membrane"/>
    <property type="evidence" value="ECO:0007669"/>
    <property type="project" value="UniProtKB-SubCell"/>
</dbReference>
<comment type="subcellular location">
    <subcellularLocation>
        <location evidence="2">Membrane</location>
    </subcellularLocation>
</comment>
<comment type="catalytic activity">
    <reaction evidence="1">
        <text>ATP + protein L-histidine = ADP + protein N-phospho-L-histidine.</text>
        <dbReference type="EC" id="2.7.13.3"/>
    </reaction>
</comment>
<dbReference type="InterPro" id="IPR003660">
    <property type="entry name" value="HAMP_dom"/>
</dbReference>
<feature type="compositionally biased region" description="Basic and acidic residues" evidence="12">
    <location>
        <begin position="17"/>
        <end position="27"/>
    </location>
</feature>
<dbReference type="Gene3D" id="3.30.565.10">
    <property type="entry name" value="Histidine kinase-like ATPase, C-terminal domain"/>
    <property type="match status" value="1"/>
</dbReference>
<evidence type="ECO:0000256" key="8">
    <source>
        <dbReference type="ARBA" id="ARBA00022777"/>
    </source>
</evidence>
<dbReference type="Gene3D" id="1.20.5.1930">
    <property type="match status" value="1"/>
</dbReference>
<accession>A0A7W7N1D5</accession>
<evidence type="ECO:0000256" key="12">
    <source>
        <dbReference type="SAM" id="MobiDB-lite"/>
    </source>
</evidence>
<dbReference type="Pfam" id="PF02518">
    <property type="entry name" value="HATPase_c"/>
    <property type="match status" value="1"/>
</dbReference>
<feature type="region of interest" description="Disordered" evidence="12">
    <location>
        <begin position="1"/>
        <end position="30"/>
    </location>
</feature>
<evidence type="ECO:0000256" key="11">
    <source>
        <dbReference type="ARBA" id="ARBA00023012"/>
    </source>
</evidence>
<organism evidence="15 16">
    <name type="scientific">Actinomadura livida</name>
    <dbReference type="NCBI Taxonomy" id="79909"/>
    <lineage>
        <taxon>Bacteria</taxon>
        <taxon>Bacillati</taxon>
        <taxon>Actinomycetota</taxon>
        <taxon>Actinomycetes</taxon>
        <taxon>Streptosporangiales</taxon>
        <taxon>Thermomonosporaceae</taxon>
        <taxon>Actinomadura</taxon>
    </lineage>
</organism>
<dbReference type="InterPro" id="IPR011712">
    <property type="entry name" value="Sig_transdc_His_kin_sub3_dim/P"/>
</dbReference>
<evidence type="ECO:0000256" key="9">
    <source>
        <dbReference type="ARBA" id="ARBA00022840"/>
    </source>
</evidence>
<dbReference type="GO" id="GO:0000155">
    <property type="term" value="F:phosphorelay sensor kinase activity"/>
    <property type="evidence" value="ECO:0007669"/>
    <property type="project" value="InterPro"/>
</dbReference>
<keyword evidence="7" id="KW-0547">Nucleotide-binding</keyword>
<evidence type="ECO:0000259" key="14">
    <source>
        <dbReference type="PROSITE" id="PS50885"/>
    </source>
</evidence>
<dbReference type="PROSITE" id="PS50885">
    <property type="entry name" value="HAMP"/>
    <property type="match status" value="1"/>
</dbReference>
<evidence type="ECO:0000256" key="13">
    <source>
        <dbReference type="SAM" id="Phobius"/>
    </source>
</evidence>
<evidence type="ECO:0000256" key="4">
    <source>
        <dbReference type="ARBA" id="ARBA00022553"/>
    </source>
</evidence>
<dbReference type="RefSeq" id="WP_184888881.1">
    <property type="nucleotide sequence ID" value="NZ_BAAAHD010000084.1"/>
</dbReference>
<dbReference type="GO" id="GO:0046983">
    <property type="term" value="F:protein dimerization activity"/>
    <property type="evidence" value="ECO:0007669"/>
    <property type="project" value="InterPro"/>
</dbReference>
<evidence type="ECO:0000256" key="5">
    <source>
        <dbReference type="ARBA" id="ARBA00022679"/>
    </source>
</evidence>
<evidence type="ECO:0000256" key="3">
    <source>
        <dbReference type="ARBA" id="ARBA00012438"/>
    </source>
</evidence>
<dbReference type="EC" id="2.7.13.3" evidence="3"/>
<dbReference type="InterPro" id="IPR036890">
    <property type="entry name" value="HATPase_C_sf"/>
</dbReference>
<dbReference type="EMBL" id="JACHMV010000001">
    <property type="protein sequence ID" value="MBB4778039.1"/>
    <property type="molecule type" value="Genomic_DNA"/>
</dbReference>
<dbReference type="PANTHER" id="PTHR24421">
    <property type="entry name" value="NITRATE/NITRITE SENSOR PROTEIN NARX-RELATED"/>
    <property type="match status" value="1"/>
</dbReference>
<keyword evidence="4" id="KW-0597">Phosphoprotein</keyword>
<evidence type="ECO:0000256" key="7">
    <source>
        <dbReference type="ARBA" id="ARBA00022741"/>
    </source>
</evidence>
<proteinExistence type="predicted"/>
<sequence length="363" mass="38819">MTASSTGPAAEPAAGHPDTEPESEHQPRRPRTPVSALFWRILGINGLIFVIGIAALALTPLTVSSRILLSELAILAVGLAVMVAANALLLRVSLAPLAGLTTLMARMDSLRSGDRLATTPNRDLFRLVDQFNAMLDRLEADRSTSTAVVLDAQEAERRRIAQELHDEIGQSLTVVLLELKSVVSRAPEEVAEDLRGVQETVRSSLDEVRRVAHRLRPGVLDDLGLTSALTSLVGDYSETGGPRVTRRVQTGLEDLGGDAELVIYRIAQEGLTNVWRHSGAKNAELSLTQDEDGRVILRVVDDGSGPPTKTGTGIRGMQERAMLIGAQLTIGSANGGGTEVRLVIPPAGSRRNQHPPENGPPPR</sequence>
<dbReference type="Proteomes" id="UP000549343">
    <property type="component" value="Unassembled WGS sequence"/>
</dbReference>
<keyword evidence="11" id="KW-0902">Two-component regulatory system</keyword>
<keyword evidence="10 13" id="KW-1133">Transmembrane helix</keyword>
<feature type="transmembrane region" description="Helical" evidence="13">
    <location>
        <begin position="67"/>
        <end position="90"/>
    </location>
</feature>
<dbReference type="InterPro" id="IPR003594">
    <property type="entry name" value="HATPase_dom"/>
</dbReference>
<name>A0A7W7N1D5_9ACTN</name>
<protein>
    <recommendedName>
        <fullName evidence="3">histidine kinase</fullName>
        <ecNumber evidence="3">2.7.13.3</ecNumber>
    </recommendedName>
</protein>
<evidence type="ECO:0000313" key="16">
    <source>
        <dbReference type="Proteomes" id="UP000549343"/>
    </source>
</evidence>
<reference evidence="15 16" key="1">
    <citation type="submission" date="2020-08" db="EMBL/GenBank/DDBJ databases">
        <title>Sequencing the genomes of 1000 actinobacteria strains.</title>
        <authorList>
            <person name="Klenk H.-P."/>
        </authorList>
    </citation>
    <scope>NUCLEOTIDE SEQUENCE [LARGE SCALE GENOMIC DNA]</scope>
    <source>
        <strain evidence="15 16">DSM 44772</strain>
    </source>
</reference>
<gene>
    <name evidence="15" type="ORF">F4557_006457</name>
</gene>
<dbReference type="Pfam" id="PF07730">
    <property type="entry name" value="HisKA_3"/>
    <property type="match status" value="1"/>
</dbReference>
<keyword evidence="6 13" id="KW-0812">Transmembrane</keyword>
<evidence type="ECO:0000256" key="10">
    <source>
        <dbReference type="ARBA" id="ARBA00022989"/>
    </source>
</evidence>
<comment type="caution">
    <text evidence="15">The sequence shown here is derived from an EMBL/GenBank/DDBJ whole genome shotgun (WGS) entry which is preliminary data.</text>
</comment>
<keyword evidence="5 15" id="KW-0808">Transferase</keyword>